<feature type="region of interest" description="Disordered" evidence="1">
    <location>
        <begin position="261"/>
        <end position="339"/>
    </location>
</feature>
<gene>
    <name evidence="2" type="ORF">WJX74_008020</name>
</gene>
<keyword evidence="3" id="KW-1185">Reference proteome</keyword>
<accession>A0AAW1RGA9</accession>
<proteinExistence type="predicted"/>
<evidence type="ECO:0000313" key="3">
    <source>
        <dbReference type="Proteomes" id="UP001438707"/>
    </source>
</evidence>
<sequence length="730" mass="79019">METSFHVSDGRSSCSAQFSQPLLLSFPRQRTHLQRQRGDKREARAAPSTSALAVSQSGAANFPTTPHPQPKGLSSTAASGIASGISVVARFDFAVDGLFYMEVDVSLAGAVAQRAAQLACASQHHASCQLRLQQLLDHCRGSRPDILKPQEFVMVVAEFDAREDAPGWTYQRFLKARLAVLKKLGLKLAEDAAKTAGLREAEVWEAENQLSVHHRQVKADDLAGRMEKLEQRIVDLKRRRTLAEPQQPPEEIRRAVQAGLRARSQEFSRDLQEADRPIQGGDESEPKDISVRSGSIGASTVAAESQESNPSPFKHPVSNPGGPLHDSSSSSAGGSGKDAWEQALGRHDKLSKMEGDISHDRPAVEALGLQAAQQELVSTRIELAASKSEQSRLDDQLVRYLQEAVQAFEGVLVQWCEQQLPPLQSQPAGEGNAATATLRVNLMTNDNVASSERIQVQATGPEIGFMKAKVAENAAAFLHGRQYPQGLSQAAFSHIPLQPKLANLAFQSVLIDQESSVQRFMCRFRQPALQSSSSVPNDAGPPPVITGSEVLTTPESSAEMQSSQVSPATAGEKDTSQGVIIGNGADLAAMITCLDAYLTHPATMRPLNKPARPDNHFMPGEAYQENVPVRLKFVPVKGMREPAISVLGMGGTHVVQAQQGDGSYRTLHLSDGQLGAWQHCCDAFLQRQMGSGWHPIQPPGPNTMQQGWASRLPSIPGSTLLRSALQRLRR</sequence>
<feature type="region of interest" description="Disordered" evidence="1">
    <location>
        <begin position="530"/>
        <end position="575"/>
    </location>
</feature>
<feature type="compositionally biased region" description="Polar residues" evidence="1">
    <location>
        <begin position="47"/>
        <end position="64"/>
    </location>
</feature>
<protein>
    <submittedName>
        <fullName evidence="2">Uncharacterized protein</fullName>
    </submittedName>
</protein>
<evidence type="ECO:0000313" key="2">
    <source>
        <dbReference type="EMBL" id="KAK9833130.1"/>
    </source>
</evidence>
<reference evidence="2 3" key="1">
    <citation type="journal article" date="2024" name="Nat. Commun.">
        <title>Phylogenomics reveals the evolutionary origins of lichenization in chlorophyte algae.</title>
        <authorList>
            <person name="Puginier C."/>
            <person name="Libourel C."/>
            <person name="Otte J."/>
            <person name="Skaloud P."/>
            <person name="Haon M."/>
            <person name="Grisel S."/>
            <person name="Petersen M."/>
            <person name="Berrin J.G."/>
            <person name="Delaux P.M."/>
            <person name="Dal Grande F."/>
            <person name="Keller J."/>
        </authorList>
    </citation>
    <scope>NUCLEOTIDE SEQUENCE [LARGE SCALE GENOMIC DNA]</scope>
    <source>
        <strain evidence="2 3">SAG 2145</strain>
    </source>
</reference>
<feature type="compositionally biased region" description="Polar residues" evidence="1">
    <location>
        <begin position="292"/>
        <end position="311"/>
    </location>
</feature>
<organism evidence="2 3">
    <name type="scientific">Apatococcus lobatus</name>
    <dbReference type="NCBI Taxonomy" id="904363"/>
    <lineage>
        <taxon>Eukaryota</taxon>
        <taxon>Viridiplantae</taxon>
        <taxon>Chlorophyta</taxon>
        <taxon>core chlorophytes</taxon>
        <taxon>Trebouxiophyceae</taxon>
        <taxon>Chlorellales</taxon>
        <taxon>Chlorellaceae</taxon>
        <taxon>Apatococcus</taxon>
    </lineage>
</organism>
<dbReference type="AlphaFoldDB" id="A0AAW1RGA9"/>
<feature type="compositionally biased region" description="Polar residues" evidence="1">
    <location>
        <begin position="549"/>
        <end position="567"/>
    </location>
</feature>
<feature type="compositionally biased region" description="Basic and acidic residues" evidence="1">
    <location>
        <begin position="263"/>
        <end position="276"/>
    </location>
</feature>
<feature type="region of interest" description="Disordered" evidence="1">
    <location>
        <begin position="29"/>
        <end position="76"/>
    </location>
</feature>
<dbReference type="Proteomes" id="UP001438707">
    <property type="component" value="Unassembled WGS sequence"/>
</dbReference>
<dbReference type="EMBL" id="JALJOS010000011">
    <property type="protein sequence ID" value="KAK9833130.1"/>
    <property type="molecule type" value="Genomic_DNA"/>
</dbReference>
<evidence type="ECO:0000256" key="1">
    <source>
        <dbReference type="SAM" id="MobiDB-lite"/>
    </source>
</evidence>
<name>A0AAW1RGA9_9CHLO</name>
<comment type="caution">
    <text evidence="2">The sequence shown here is derived from an EMBL/GenBank/DDBJ whole genome shotgun (WGS) entry which is preliminary data.</text>
</comment>